<reference evidence="2" key="1">
    <citation type="journal article" date="2018" name="BMC Genomics">
        <title>Genomic insights into host adaptation between the wheat stripe rust pathogen (Puccinia striiformis f. sp. tritici) and the barley stripe rust pathogen (Puccinia striiformis f. sp. hordei).</title>
        <authorList>
            <person name="Xia C."/>
            <person name="Wang M."/>
            <person name="Yin C."/>
            <person name="Cornejo O.E."/>
            <person name="Hulbert S.H."/>
            <person name="Chen X."/>
        </authorList>
    </citation>
    <scope>NUCLEOTIDE SEQUENCE [LARGE SCALE GENOMIC DNA]</scope>
    <source>
        <strain evidence="2">93-210</strain>
    </source>
</reference>
<name>A0ACC0ECN8_9BASI</name>
<dbReference type="Proteomes" id="UP001060170">
    <property type="component" value="Chromosome 8"/>
</dbReference>
<organism evidence="1 2">
    <name type="scientific">Puccinia striiformis f. sp. tritici</name>
    <dbReference type="NCBI Taxonomy" id="168172"/>
    <lineage>
        <taxon>Eukaryota</taxon>
        <taxon>Fungi</taxon>
        <taxon>Dikarya</taxon>
        <taxon>Basidiomycota</taxon>
        <taxon>Pucciniomycotina</taxon>
        <taxon>Pucciniomycetes</taxon>
        <taxon>Pucciniales</taxon>
        <taxon>Pucciniaceae</taxon>
        <taxon>Puccinia</taxon>
    </lineage>
</organism>
<protein>
    <submittedName>
        <fullName evidence="1">Uncharacterized protein</fullName>
    </submittedName>
</protein>
<reference evidence="1 2" key="3">
    <citation type="journal article" date="2022" name="Microbiol. Spectr.">
        <title>Folding features and dynamics of 3D genome architecture in plant fungal pathogens.</title>
        <authorList>
            <person name="Xia C."/>
        </authorList>
    </citation>
    <scope>NUCLEOTIDE SEQUENCE [LARGE SCALE GENOMIC DNA]</scope>
    <source>
        <strain evidence="1 2">93-210</strain>
    </source>
</reference>
<dbReference type="EMBL" id="CM045872">
    <property type="protein sequence ID" value="KAI7950214.1"/>
    <property type="molecule type" value="Genomic_DNA"/>
</dbReference>
<evidence type="ECO:0000313" key="1">
    <source>
        <dbReference type="EMBL" id="KAI7950214.1"/>
    </source>
</evidence>
<reference evidence="2" key="2">
    <citation type="journal article" date="2018" name="Mol. Plant Microbe Interact.">
        <title>Genome sequence resources for the wheat stripe rust pathogen (Puccinia striiformis f. sp. tritici) and the barley stripe rust pathogen (Puccinia striiformis f. sp. hordei).</title>
        <authorList>
            <person name="Xia C."/>
            <person name="Wang M."/>
            <person name="Yin C."/>
            <person name="Cornejo O.E."/>
            <person name="Hulbert S.H."/>
            <person name="Chen X."/>
        </authorList>
    </citation>
    <scope>NUCLEOTIDE SEQUENCE [LARGE SCALE GENOMIC DNA]</scope>
    <source>
        <strain evidence="2">93-210</strain>
    </source>
</reference>
<sequence>MKVPPSSGGSGAGSFDTGPHRASLTGPAPARRKQVRHILPAESDDAPQHQVQLSGIQNEMKQTILDANFPFTEDRRTYHVALKHGEVANRVLTVGDHVRARRIAKFLDSTPKVFELTSQRGFTTFTGCYLGVPVSIVAIGMGYPMMDFFVREVRAVVTGDLIIVRLGSCGTLVPEIPVGRVVVCSRSLAIWTNYDYFQLSDQERDEFRGTPAGSPYLMSRPIGCDQILHDALTDNLEKTVDKGLVSSDALHSSADTFYAGQGRLDSNFMDHNQALLENLSKLDPSPVTLEMETTHLFHLAAINQHKSGPTGESTEPDSFCQGKGQIRVAAAHITFAGRISGDFIEPEMVEKLEFQAGKGCLETLISQEIDQINIHPVENCVWASPSS</sequence>
<comment type="caution">
    <text evidence="1">The sequence shown here is derived from an EMBL/GenBank/DDBJ whole genome shotgun (WGS) entry which is preliminary data.</text>
</comment>
<keyword evidence="2" id="KW-1185">Reference proteome</keyword>
<accession>A0ACC0ECN8</accession>
<proteinExistence type="predicted"/>
<evidence type="ECO:0000313" key="2">
    <source>
        <dbReference type="Proteomes" id="UP001060170"/>
    </source>
</evidence>
<gene>
    <name evidence="1" type="ORF">MJO28_009035</name>
</gene>